<dbReference type="InterPro" id="IPR001387">
    <property type="entry name" value="Cro/C1-type_HTH"/>
</dbReference>
<name>A0ABV1RIB3_9ALTE</name>
<sequence>MDKVEHTKVLLGQLIKQTRAMSMDQHELALRTGASKNTISRLELGKGVNVDTLFLVLDHLDLLDPILETVEQQYELVKNNPQRSTSKVAKELPNDF</sequence>
<dbReference type="PROSITE" id="PS50943">
    <property type="entry name" value="HTH_CROC1"/>
    <property type="match status" value="1"/>
</dbReference>
<evidence type="ECO:0000313" key="2">
    <source>
        <dbReference type="EMBL" id="MER2492670.1"/>
    </source>
</evidence>
<dbReference type="CDD" id="cd00093">
    <property type="entry name" value="HTH_XRE"/>
    <property type="match status" value="1"/>
</dbReference>
<dbReference type="RefSeq" id="WP_350402129.1">
    <property type="nucleotide sequence ID" value="NZ_JBELOE010000217.1"/>
</dbReference>
<dbReference type="SUPFAM" id="SSF47413">
    <property type="entry name" value="lambda repressor-like DNA-binding domains"/>
    <property type="match status" value="1"/>
</dbReference>
<dbReference type="Proteomes" id="UP001467690">
    <property type="component" value="Unassembled WGS sequence"/>
</dbReference>
<reference evidence="2 3" key="1">
    <citation type="submission" date="2024-06" db="EMBL/GenBank/DDBJ databases">
        <authorList>
            <person name="Chen R.Y."/>
        </authorList>
    </citation>
    <scope>NUCLEOTIDE SEQUENCE [LARGE SCALE GENOMIC DNA]</scope>
    <source>
        <strain evidence="2 3">D2</strain>
    </source>
</reference>
<proteinExistence type="predicted"/>
<comment type="caution">
    <text evidence="2">The sequence shown here is derived from an EMBL/GenBank/DDBJ whole genome shotgun (WGS) entry which is preliminary data.</text>
</comment>
<dbReference type="Gene3D" id="1.10.260.40">
    <property type="entry name" value="lambda repressor-like DNA-binding domains"/>
    <property type="match status" value="1"/>
</dbReference>
<dbReference type="InterPro" id="IPR010982">
    <property type="entry name" value="Lambda_DNA-bd_dom_sf"/>
</dbReference>
<accession>A0ABV1RIB3</accession>
<keyword evidence="3" id="KW-1185">Reference proteome</keyword>
<dbReference type="Pfam" id="PF01381">
    <property type="entry name" value="HTH_3"/>
    <property type="match status" value="1"/>
</dbReference>
<evidence type="ECO:0000313" key="3">
    <source>
        <dbReference type="Proteomes" id="UP001467690"/>
    </source>
</evidence>
<gene>
    <name evidence="2" type="ORF">ABS311_12360</name>
</gene>
<evidence type="ECO:0000259" key="1">
    <source>
        <dbReference type="PROSITE" id="PS50943"/>
    </source>
</evidence>
<protein>
    <submittedName>
        <fullName evidence="2">Helix-turn-helix transcriptional regulator</fullName>
    </submittedName>
</protein>
<dbReference type="EMBL" id="JBELOE010000217">
    <property type="protein sequence ID" value="MER2492670.1"/>
    <property type="molecule type" value="Genomic_DNA"/>
</dbReference>
<feature type="domain" description="HTH cro/C1-type" evidence="1">
    <location>
        <begin position="25"/>
        <end position="66"/>
    </location>
</feature>
<organism evidence="2 3">
    <name type="scientific">Catenovulum sediminis</name>
    <dbReference type="NCBI Taxonomy" id="1740262"/>
    <lineage>
        <taxon>Bacteria</taxon>
        <taxon>Pseudomonadati</taxon>
        <taxon>Pseudomonadota</taxon>
        <taxon>Gammaproteobacteria</taxon>
        <taxon>Alteromonadales</taxon>
        <taxon>Alteromonadaceae</taxon>
        <taxon>Catenovulum</taxon>
    </lineage>
</organism>